<evidence type="ECO:0000313" key="3">
    <source>
        <dbReference type="Proteomes" id="UP001431783"/>
    </source>
</evidence>
<feature type="transmembrane region" description="Helical" evidence="1">
    <location>
        <begin position="6"/>
        <end position="23"/>
    </location>
</feature>
<gene>
    <name evidence="2" type="ORF">WA026_010866</name>
</gene>
<evidence type="ECO:0000313" key="2">
    <source>
        <dbReference type="EMBL" id="KAK9885369.1"/>
    </source>
</evidence>
<evidence type="ECO:0000256" key="1">
    <source>
        <dbReference type="SAM" id="Phobius"/>
    </source>
</evidence>
<reference evidence="2 3" key="1">
    <citation type="submission" date="2023-03" db="EMBL/GenBank/DDBJ databases">
        <title>Genome insight into feeding habits of ladybird beetles.</title>
        <authorList>
            <person name="Li H.-S."/>
            <person name="Huang Y.-H."/>
            <person name="Pang H."/>
        </authorList>
    </citation>
    <scope>NUCLEOTIDE SEQUENCE [LARGE SCALE GENOMIC DNA]</scope>
    <source>
        <strain evidence="2">SYSU_2023b</strain>
        <tissue evidence="2">Whole body</tissue>
    </source>
</reference>
<dbReference type="Proteomes" id="UP001431783">
    <property type="component" value="Unassembled WGS sequence"/>
</dbReference>
<comment type="caution">
    <text evidence="2">The sequence shown here is derived from an EMBL/GenBank/DDBJ whole genome shotgun (WGS) entry which is preliminary data.</text>
</comment>
<keyword evidence="1" id="KW-0812">Transmembrane</keyword>
<protein>
    <submittedName>
        <fullName evidence="2">Uncharacterized protein</fullName>
    </submittedName>
</protein>
<organism evidence="2 3">
    <name type="scientific">Henosepilachna vigintioctopunctata</name>
    <dbReference type="NCBI Taxonomy" id="420089"/>
    <lineage>
        <taxon>Eukaryota</taxon>
        <taxon>Metazoa</taxon>
        <taxon>Ecdysozoa</taxon>
        <taxon>Arthropoda</taxon>
        <taxon>Hexapoda</taxon>
        <taxon>Insecta</taxon>
        <taxon>Pterygota</taxon>
        <taxon>Neoptera</taxon>
        <taxon>Endopterygota</taxon>
        <taxon>Coleoptera</taxon>
        <taxon>Polyphaga</taxon>
        <taxon>Cucujiformia</taxon>
        <taxon>Coccinelloidea</taxon>
        <taxon>Coccinellidae</taxon>
        <taxon>Epilachninae</taxon>
        <taxon>Epilachnini</taxon>
        <taxon>Henosepilachna</taxon>
    </lineage>
</organism>
<keyword evidence="3" id="KW-1185">Reference proteome</keyword>
<sequence length="92" mass="10141">MENASLYRTLLIVIYIILIGGNVQGKKERIEKSLQIIHDVAVKSLGSLCVTEEYKALSVPISTSRFESARQKADLAATLLQDLGVAHHNGEY</sequence>
<accession>A0AAW1UWU2</accession>
<name>A0AAW1UWU2_9CUCU</name>
<proteinExistence type="predicted"/>
<dbReference type="AlphaFoldDB" id="A0AAW1UWU2"/>
<keyword evidence="1" id="KW-0472">Membrane</keyword>
<dbReference type="EMBL" id="JARQZJ010000095">
    <property type="protein sequence ID" value="KAK9885369.1"/>
    <property type="molecule type" value="Genomic_DNA"/>
</dbReference>
<keyword evidence="1" id="KW-1133">Transmembrane helix</keyword>